<evidence type="ECO:0000313" key="2">
    <source>
        <dbReference type="EMBL" id="GAA2651414.1"/>
    </source>
</evidence>
<gene>
    <name evidence="2" type="ORF">GCM10009864_14420</name>
</gene>
<protein>
    <submittedName>
        <fullName evidence="2">Uncharacterized protein</fullName>
    </submittedName>
</protein>
<comment type="caution">
    <text evidence="2">The sequence shown here is derived from an EMBL/GenBank/DDBJ whole genome shotgun (WGS) entry which is preliminary data.</text>
</comment>
<dbReference type="Proteomes" id="UP001500994">
    <property type="component" value="Unassembled WGS sequence"/>
</dbReference>
<feature type="compositionally biased region" description="Polar residues" evidence="1">
    <location>
        <begin position="1"/>
        <end position="17"/>
    </location>
</feature>
<reference evidence="2 3" key="1">
    <citation type="journal article" date="2019" name="Int. J. Syst. Evol. Microbiol.">
        <title>The Global Catalogue of Microorganisms (GCM) 10K type strain sequencing project: providing services to taxonomists for standard genome sequencing and annotation.</title>
        <authorList>
            <consortium name="The Broad Institute Genomics Platform"/>
            <consortium name="The Broad Institute Genome Sequencing Center for Infectious Disease"/>
            <person name="Wu L."/>
            <person name="Ma J."/>
        </authorList>
    </citation>
    <scope>NUCLEOTIDE SEQUENCE [LARGE SCALE GENOMIC DNA]</scope>
    <source>
        <strain evidence="2 3">JCM 16374</strain>
    </source>
</reference>
<organism evidence="2 3">
    <name type="scientific">Streptomyces lunalinharesii</name>
    <dbReference type="NCBI Taxonomy" id="333384"/>
    <lineage>
        <taxon>Bacteria</taxon>
        <taxon>Bacillati</taxon>
        <taxon>Actinomycetota</taxon>
        <taxon>Actinomycetes</taxon>
        <taxon>Kitasatosporales</taxon>
        <taxon>Streptomycetaceae</taxon>
        <taxon>Streptomyces</taxon>
    </lineage>
</organism>
<dbReference type="RefSeq" id="WP_344574140.1">
    <property type="nucleotide sequence ID" value="NZ_BAAARK010000003.1"/>
</dbReference>
<dbReference type="EMBL" id="BAAARK010000003">
    <property type="protein sequence ID" value="GAA2651414.1"/>
    <property type="molecule type" value="Genomic_DNA"/>
</dbReference>
<proteinExistence type="predicted"/>
<feature type="region of interest" description="Disordered" evidence="1">
    <location>
        <begin position="1"/>
        <end position="25"/>
    </location>
</feature>
<keyword evidence="3" id="KW-1185">Reference proteome</keyword>
<sequence length="115" mass="12485">METVASQANSPERTSNPHPVGSLHPELVTMADELAPRLFAVAQQYPVGGGEMDGHIAAWGLAYEDGRAQVISVSGRAHLSLRSPQSAVRWFRGPAGTQSWLIWPKAWQGPRERSA</sequence>
<accession>A0ABN3RFJ9</accession>
<evidence type="ECO:0000313" key="3">
    <source>
        <dbReference type="Proteomes" id="UP001500994"/>
    </source>
</evidence>
<name>A0ABN3RFJ9_9ACTN</name>
<evidence type="ECO:0000256" key="1">
    <source>
        <dbReference type="SAM" id="MobiDB-lite"/>
    </source>
</evidence>